<feature type="region of interest" description="Disordered" evidence="1">
    <location>
        <begin position="65"/>
        <end position="118"/>
    </location>
</feature>
<evidence type="ECO:0000313" key="2">
    <source>
        <dbReference type="EMBL" id="VUC25402.1"/>
    </source>
</evidence>
<gene>
    <name evidence="2" type="ORF">CLO192961_LOCUS168403</name>
</gene>
<feature type="compositionally biased region" description="Low complexity" evidence="1">
    <location>
        <begin position="1"/>
        <end position="17"/>
    </location>
</feature>
<organism evidence="2 3">
    <name type="scientific">Bionectria ochroleuca</name>
    <name type="common">Gliocladium roseum</name>
    <dbReference type="NCBI Taxonomy" id="29856"/>
    <lineage>
        <taxon>Eukaryota</taxon>
        <taxon>Fungi</taxon>
        <taxon>Dikarya</taxon>
        <taxon>Ascomycota</taxon>
        <taxon>Pezizomycotina</taxon>
        <taxon>Sordariomycetes</taxon>
        <taxon>Hypocreomycetidae</taxon>
        <taxon>Hypocreales</taxon>
        <taxon>Bionectriaceae</taxon>
        <taxon>Clonostachys</taxon>
    </lineage>
</organism>
<feature type="region of interest" description="Disordered" evidence="1">
    <location>
        <begin position="1"/>
        <end position="27"/>
    </location>
</feature>
<protein>
    <submittedName>
        <fullName evidence="2">Uncharacterized protein</fullName>
    </submittedName>
</protein>
<accession>A0ABY6U5J3</accession>
<sequence length="118" mass="13726">MVFNFSLSGSLNLSYSSTANGKTDQRRYGLQTQISPSGTYHRSLYQNNDKPLQYTEEWYPSRRELQTNNSQIVSRRIEDVTESETPDQGSERAHETIVKEKKKRPRKLKTEPEERTVA</sequence>
<feature type="compositionally biased region" description="Basic and acidic residues" evidence="1">
    <location>
        <begin position="108"/>
        <end position="118"/>
    </location>
</feature>
<keyword evidence="3" id="KW-1185">Reference proteome</keyword>
<comment type="caution">
    <text evidence="2">The sequence shown here is derived from an EMBL/GenBank/DDBJ whole genome shotgun (WGS) entry which is preliminary data.</text>
</comment>
<dbReference type="Proteomes" id="UP000766486">
    <property type="component" value="Unassembled WGS sequence"/>
</dbReference>
<dbReference type="EMBL" id="CABFNS010000734">
    <property type="protein sequence ID" value="VUC25402.1"/>
    <property type="molecule type" value="Genomic_DNA"/>
</dbReference>
<reference evidence="2 3" key="1">
    <citation type="submission" date="2019-06" db="EMBL/GenBank/DDBJ databases">
        <authorList>
            <person name="Broberg M."/>
        </authorList>
    </citation>
    <scope>NUCLEOTIDE SEQUENCE [LARGE SCALE GENOMIC DNA]</scope>
</reference>
<evidence type="ECO:0000313" key="3">
    <source>
        <dbReference type="Proteomes" id="UP000766486"/>
    </source>
</evidence>
<feature type="compositionally biased region" description="Basic and acidic residues" evidence="1">
    <location>
        <begin position="89"/>
        <end position="99"/>
    </location>
</feature>
<proteinExistence type="predicted"/>
<name>A0ABY6U5J3_BIOOC</name>
<evidence type="ECO:0000256" key="1">
    <source>
        <dbReference type="SAM" id="MobiDB-lite"/>
    </source>
</evidence>